<dbReference type="Pfam" id="PF00011">
    <property type="entry name" value="HSP20"/>
    <property type="match status" value="1"/>
</dbReference>
<dbReference type="EMBL" id="CP013652">
    <property type="protein sequence ID" value="ALS24301.1"/>
    <property type="molecule type" value="Genomic_DNA"/>
</dbReference>
<dbReference type="PROSITE" id="PS01031">
    <property type="entry name" value="SHSP"/>
    <property type="match status" value="1"/>
</dbReference>
<protein>
    <submittedName>
        <fullName evidence="3">Small heat shock protein HSP20</fullName>
    </submittedName>
</protein>
<evidence type="ECO:0000256" key="1">
    <source>
        <dbReference type="PROSITE-ProRule" id="PRU00285"/>
    </source>
</evidence>
<dbReference type="InterPro" id="IPR008978">
    <property type="entry name" value="HSP20-like_chaperone"/>
</dbReference>
<evidence type="ECO:0000313" key="3">
    <source>
        <dbReference type="EMBL" id="ALS24301.1"/>
    </source>
</evidence>
<reference evidence="3 4" key="2">
    <citation type="journal article" date="2016" name="Genome Announc.">
        <title>Complete Genome Sequences of Two Interactive Moderate Thermophiles, Paenibacillus napthalenovorans 32O-Y and Paenibacillus sp. 32O-W.</title>
        <authorList>
            <person name="Butler R.R.III."/>
            <person name="Wang J."/>
            <person name="Stark B.C."/>
            <person name="Pombert J.F."/>
        </authorList>
    </citation>
    <scope>NUCLEOTIDE SEQUENCE [LARGE SCALE GENOMIC DNA]</scope>
    <source>
        <strain evidence="3 4">32O-Y</strain>
    </source>
</reference>
<evidence type="ECO:0000313" key="4">
    <source>
        <dbReference type="Proteomes" id="UP000061660"/>
    </source>
</evidence>
<evidence type="ECO:0000256" key="2">
    <source>
        <dbReference type="RuleBase" id="RU003616"/>
    </source>
</evidence>
<dbReference type="OrthoDB" id="9811615at2"/>
<reference evidence="4" key="1">
    <citation type="submission" date="2015-12" db="EMBL/GenBank/DDBJ databases">
        <title>Complete genome sequences of two moderately thermophilic Paenibacillus species.</title>
        <authorList>
            <person name="Butler R.III."/>
            <person name="Wang J."/>
            <person name="Stark B.C."/>
            <person name="Pombert J.-F."/>
        </authorList>
    </citation>
    <scope>NUCLEOTIDE SEQUENCE [LARGE SCALE GENOMIC DNA]</scope>
    <source>
        <strain evidence="4">32O-Y</strain>
    </source>
</reference>
<dbReference type="AlphaFoldDB" id="A0A0U2WA22"/>
<dbReference type="Proteomes" id="UP000061660">
    <property type="component" value="Chromosome"/>
</dbReference>
<keyword evidence="4" id="KW-1185">Reference proteome</keyword>
<dbReference type="STRING" id="162209.IJ22_39890"/>
<proteinExistence type="inferred from homology"/>
<dbReference type="PATRIC" id="fig|162209.4.peg.4233"/>
<accession>A0A0U2WA22</accession>
<sequence length="144" mass="16445">MNMKKVKEWMELANQCATGDFWGTIMDSNDQDDPLSTTPESWSPPVDIFSTSDETFILVELPGIRKEELDLTMIGDSLIIKGMKNNRIPIEDSILSERYTGTFERSIRLPYPVQWNTVSAKLAEGMLVLRFPLPLYREAKISVE</sequence>
<dbReference type="SUPFAM" id="SSF49764">
    <property type="entry name" value="HSP20-like chaperones"/>
    <property type="match status" value="1"/>
</dbReference>
<dbReference type="CDD" id="cd06464">
    <property type="entry name" value="ACD_sHsps-like"/>
    <property type="match status" value="1"/>
</dbReference>
<dbReference type="Gene3D" id="2.60.40.790">
    <property type="match status" value="1"/>
</dbReference>
<keyword evidence="3" id="KW-0346">Stress response</keyword>
<dbReference type="InterPro" id="IPR002068">
    <property type="entry name" value="A-crystallin/Hsp20_dom"/>
</dbReference>
<gene>
    <name evidence="3" type="ORF">IJ22_39890</name>
</gene>
<name>A0A0U2WA22_9BACL</name>
<dbReference type="RefSeq" id="WP_054818336.1">
    <property type="nucleotide sequence ID" value="NZ_BJCS01000012.1"/>
</dbReference>
<dbReference type="KEGG" id="pnp:IJ22_39890"/>
<organism evidence="3 4">
    <name type="scientific">Paenibacillus naphthalenovorans</name>
    <dbReference type="NCBI Taxonomy" id="162209"/>
    <lineage>
        <taxon>Bacteria</taxon>
        <taxon>Bacillati</taxon>
        <taxon>Bacillota</taxon>
        <taxon>Bacilli</taxon>
        <taxon>Bacillales</taxon>
        <taxon>Paenibacillaceae</taxon>
        <taxon>Paenibacillus</taxon>
    </lineage>
</organism>
<comment type="similarity">
    <text evidence="1 2">Belongs to the small heat shock protein (HSP20) family.</text>
</comment>